<sequence>MYEAIGEGSKEQYVTAETPELVHQWLLATYPSELPGKVEYSQKTRTPAKVLPEPMRIRKIK</sequence>
<gene>
    <name evidence="1" type="ORF">ACFSBK_07505</name>
</gene>
<proteinExistence type="predicted"/>
<organism evidence="1 2">
    <name type="scientific">Carnobacterium antarcticum</name>
    <dbReference type="NCBI Taxonomy" id="2126436"/>
    <lineage>
        <taxon>Bacteria</taxon>
        <taxon>Bacillati</taxon>
        <taxon>Bacillota</taxon>
        <taxon>Bacilli</taxon>
        <taxon>Lactobacillales</taxon>
        <taxon>Carnobacteriaceae</taxon>
        <taxon>Carnobacterium</taxon>
    </lineage>
</organism>
<dbReference type="EMBL" id="JBHUFF010000013">
    <property type="protein sequence ID" value="MFD1799697.1"/>
    <property type="molecule type" value="Genomic_DNA"/>
</dbReference>
<comment type="caution">
    <text evidence="1">The sequence shown here is derived from an EMBL/GenBank/DDBJ whole genome shotgun (WGS) entry which is preliminary data.</text>
</comment>
<dbReference type="RefSeq" id="WP_058918134.1">
    <property type="nucleotide sequence ID" value="NZ_JBHSQC010000025.1"/>
</dbReference>
<name>A0ABW4NMU6_9LACT</name>
<keyword evidence="2" id="KW-1185">Reference proteome</keyword>
<dbReference type="Proteomes" id="UP001597285">
    <property type="component" value="Unassembled WGS sequence"/>
</dbReference>
<accession>A0ABW4NMU6</accession>
<evidence type="ECO:0000313" key="1">
    <source>
        <dbReference type="EMBL" id="MFD1799697.1"/>
    </source>
</evidence>
<evidence type="ECO:0000313" key="2">
    <source>
        <dbReference type="Proteomes" id="UP001597285"/>
    </source>
</evidence>
<reference evidence="2" key="1">
    <citation type="journal article" date="2019" name="Int. J. Syst. Evol. Microbiol.">
        <title>The Global Catalogue of Microorganisms (GCM) 10K type strain sequencing project: providing services to taxonomists for standard genome sequencing and annotation.</title>
        <authorList>
            <consortium name="The Broad Institute Genomics Platform"/>
            <consortium name="The Broad Institute Genome Sequencing Center for Infectious Disease"/>
            <person name="Wu L."/>
            <person name="Ma J."/>
        </authorList>
    </citation>
    <scope>NUCLEOTIDE SEQUENCE [LARGE SCALE GENOMIC DNA]</scope>
    <source>
        <strain evidence="2">KCTC 42143</strain>
    </source>
</reference>
<protein>
    <submittedName>
        <fullName evidence="1">Uncharacterized protein</fullName>
    </submittedName>
</protein>